<dbReference type="EMBL" id="JJRY01000014">
    <property type="protein sequence ID" value="KEF37430.1"/>
    <property type="molecule type" value="Genomic_DNA"/>
</dbReference>
<dbReference type="InterPro" id="IPR009057">
    <property type="entry name" value="Homeodomain-like_sf"/>
</dbReference>
<dbReference type="InterPro" id="IPR001584">
    <property type="entry name" value="Integrase_cat-core"/>
</dbReference>
<dbReference type="PROSITE" id="PS50994">
    <property type="entry name" value="INTEGRASE"/>
    <property type="match status" value="1"/>
</dbReference>
<dbReference type="GO" id="GO:0003676">
    <property type="term" value="F:nucleic acid binding"/>
    <property type="evidence" value="ECO:0007669"/>
    <property type="project" value="InterPro"/>
</dbReference>
<dbReference type="Pfam" id="PF22483">
    <property type="entry name" value="Mu-transpos_C_2"/>
    <property type="match status" value="1"/>
</dbReference>
<name>A0A072NW03_SCHAZ</name>
<evidence type="ECO:0000256" key="1">
    <source>
        <dbReference type="ARBA" id="ARBA00009277"/>
    </source>
</evidence>
<dbReference type="PANTHER" id="PTHR35004">
    <property type="entry name" value="TRANSPOSASE RV3428C-RELATED"/>
    <property type="match status" value="1"/>
</dbReference>
<gene>
    <name evidence="3" type="ORF">M670_03237</name>
</gene>
<dbReference type="AlphaFoldDB" id="A0A072NW03"/>
<reference evidence="3 4" key="1">
    <citation type="submission" date="2014-04" db="EMBL/GenBank/DDBJ databases">
        <title>Draft genome sequence of Bacillus azotoformans MEV2011, a (co-) denitrifying strain unable to grow in the presence of oxygen.</title>
        <authorList>
            <person name="Nielsen M."/>
            <person name="Schreiber L."/>
            <person name="Finster K."/>
            <person name="Schramm A."/>
        </authorList>
    </citation>
    <scope>NUCLEOTIDE SEQUENCE [LARGE SCALE GENOMIC DNA]</scope>
    <source>
        <strain evidence="3 4">MEV2011</strain>
    </source>
</reference>
<dbReference type="Proteomes" id="UP000027936">
    <property type="component" value="Unassembled WGS sequence"/>
</dbReference>
<dbReference type="GO" id="GO:0015074">
    <property type="term" value="P:DNA integration"/>
    <property type="evidence" value="ECO:0007669"/>
    <property type="project" value="InterPro"/>
</dbReference>
<dbReference type="InterPro" id="IPR036397">
    <property type="entry name" value="RNaseH_sf"/>
</dbReference>
<dbReference type="PATRIC" id="fig|1348973.3.peg.3116"/>
<evidence type="ECO:0000259" key="2">
    <source>
        <dbReference type="PROSITE" id="PS50994"/>
    </source>
</evidence>
<accession>A0A072NW03</accession>
<sequence length="513" mass="60357">MDQKQKIIKLYMEGESKRGIAKITKKSRNTVAKYIQEFEESKLEDVRQLPIPESVMKPPTYKKRIGKSKVLTEEIKNKLRKFITDNEWKRNHYMKKQQMKIVDMHEKLLDAGYSISYTTVRNFVNQETAKSREVYIRRYCEPGYEVEFDWGEVKLEIDGKLKAYSLAVFTLPYSNYRFARLYQSESQVCVLDVHTKFIEHVDFIPAVFVYDNMRTVVKSFIGNEKTITDSMVNLSNYYQFKIRLCQTRKGNEKGHVERSVEFIRRKAFASQYSFTSLEAAQDHLLQTLNKLNLRDHHEHEQKHIELMRKEKEKGQKVTMTPFDSADLIECLIDKYSTVVINQNHYSVPEGHVGKYIKAKAGAETIKLFIDGCLEAEHQRNWGVHQWKMDLYHYLDTFKKKKGAIAQSECLRQAPSQIKKLYNDHYIGKEKEFIELLFYIRENNKLERVLDAVKQLNTIRTGYVSTESILFVCEQSTPVKADGFYRDETAHQSESNMKAYANMFNQEEEVAHYG</sequence>
<evidence type="ECO:0000313" key="4">
    <source>
        <dbReference type="Proteomes" id="UP000027936"/>
    </source>
</evidence>
<comment type="similarity">
    <text evidence="1">Belongs to the transposase IS21/IS408/IS1162 family.</text>
</comment>
<comment type="caution">
    <text evidence="3">The sequence shown here is derived from an EMBL/GenBank/DDBJ whole genome shotgun (WGS) entry which is preliminary data.</text>
</comment>
<dbReference type="InterPro" id="IPR054353">
    <property type="entry name" value="IstA-like_C"/>
</dbReference>
<dbReference type="NCBIfam" id="NF033546">
    <property type="entry name" value="transpos_IS21"/>
    <property type="match status" value="1"/>
</dbReference>
<protein>
    <submittedName>
        <fullName evidence="3">Transposase</fullName>
    </submittedName>
</protein>
<organism evidence="3 4">
    <name type="scientific">Schinkia azotoformans MEV2011</name>
    <dbReference type="NCBI Taxonomy" id="1348973"/>
    <lineage>
        <taxon>Bacteria</taxon>
        <taxon>Bacillati</taxon>
        <taxon>Bacillota</taxon>
        <taxon>Bacilli</taxon>
        <taxon>Bacillales</taxon>
        <taxon>Bacillaceae</taxon>
        <taxon>Calidifontibacillus/Schinkia group</taxon>
        <taxon>Schinkia</taxon>
    </lineage>
</organism>
<dbReference type="Gene3D" id="3.30.420.10">
    <property type="entry name" value="Ribonuclease H-like superfamily/Ribonuclease H"/>
    <property type="match status" value="1"/>
</dbReference>
<dbReference type="SUPFAM" id="SSF46689">
    <property type="entry name" value="Homeodomain-like"/>
    <property type="match status" value="1"/>
</dbReference>
<evidence type="ECO:0000313" key="3">
    <source>
        <dbReference type="EMBL" id="KEF37430.1"/>
    </source>
</evidence>
<dbReference type="Pfam" id="PF13384">
    <property type="entry name" value="HTH_23"/>
    <property type="match status" value="1"/>
</dbReference>
<proteinExistence type="inferred from homology"/>
<feature type="domain" description="Integrase catalytic" evidence="2">
    <location>
        <begin position="138"/>
        <end position="311"/>
    </location>
</feature>